<proteinExistence type="predicted"/>
<organism evidence="3 4">
    <name type="scientific">Necator americanus</name>
    <name type="common">Human hookworm</name>
    <dbReference type="NCBI Taxonomy" id="51031"/>
    <lineage>
        <taxon>Eukaryota</taxon>
        <taxon>Metazoa</taxon>
        <taxon>Ecdysozoa</taxon>
        <taxon>Nematoda</taxon>
        <taxon>Chromadorea</taxon>
        <taxon>Rhabditida</taxon>
        <taxon>Rhabditina</taxon>
        <taxon>Rhabditomorpha</taxon>
        <taxon>Strongyloidea</taxon>
        <taxon>Ancylostomatidae</taxon>
        <taxon>Bunostominae</taxon>
        <taxon>Necator</taxon>
    </lineage>
</organism>
<feature type="domain" description="DUF5641" evidence="2">
    <location>
        <begin position="2"/>
        <end position="92"/>
    </location>
</feature>
<evidence type="ECO:0000259" key="2">
    <source>
        <dbReference type="Pfam" id="PF18701"/>
    </source>
</evidence>
<protein>
    <recommendedName>
        <fullName evidence="2">DUF5641 domain-containing protein</fullName>
    </recommendedName>
</protein>
<feature type="transmembrane region" description="Helical" evidence="1">
    <location>
        <begin position="129"/>
        <end position="148"/>
    </location>
</feature>
<evidence type="ECO:0000256" key="1">
    <source>
        <dbReference type="SAM" id="Phobius"/>
    </source>
</evidence>
<sequence>MWKSTNEIVTSFWKRWKAENLVSLREQYKRSHHHARLEIDAQPSLEDYVDSVKRGQWKLGQIIGSNDKFQRAVNVRVANKNIITRSINLISPLEVLYSSRKEQQPNRHCKTSVAAEPHHTMTTRSKTNAIPNVIVSCVTLLATLIGFASSEMAVVNS</sequence>
<keyword evidence="4" id="KW-1185">Reference proteome</keyword>
<dbReference type="Proteomes" id="UP001303046">
    <property type="component" value="Unassembled WGS sequence"/>
</dbReference>
<evidence type="ECO:0000313" key="3">
    <source>
        <dbReference type="EMBL" id="KAK6751159.1"/>
    </source>
</evidence>
<name>A0ABR1DL21_NECAM</name>
<keyword evidence="1" id="KW-0472">Membrane</keyword>
<dbReference type="InterPro" id="IPR040676">
    <property type="entry name" value="DUF5641"/>
</dbReference>
<gene>
    <name evidence="3" type="primary">Necator_chrIV.g16167</name>
    <name evidence="3" type="ORF">RB195_002871</name>
</gene>
<reference evidence="3 4" key="1">
    <citation type="submission" date="2023-08" db="EMBL/GenBank/DDBJ databases">
        <title>A Necator americanus chromosomal reference genome.</title>
        <authorList>
            <person name="Ilik V."/>
            <person name="Petrzelkova K.J."/>
            <person name="Pardy F."/>
            <person name="Fuh T."/>
            <person name="Niatou-Singa F.S."/>
            <person name="Gouil Q."/>
            <person name="Baker L."/>
            <person name="Ritchie M.E."/>
            <person name="Jex A.R."/>
            <person name="Gazzola D."/>
            <person name="Li H."/>
            <person name="Toshio Fujiwara R."/>
            <person name="Zhan B."/>
            <person name="Aroian R.V."/>
            <person name="Pafco B."/>
            <person name="Schwarz E.M."/>
        </authorList>
    </citation>
    <scope>NUCLEOTIDE SEQUENCE [LARGE SCALE GENOMIC DNA]</scope>
    <source>
        <strain evidence="3 4">Aroian</strain>
        <tissue evidence="3">Whole animal</tissue>
    </source>
</reference>
<evidence type="ECO:0000313" key="4">
    <source>
        <dbReference type="Proteomes" id="UP001303046"/>
    </source>
</evidence>
<accession>A0ABR1DL21</accession>
<dbReference type="Pfam" id="PF18701">
    <property type="entry name" value="DUF5641"/>
    <property type="match status" value="1"/>
</dbReference>
<dbReference type="EMBL" id="JAVFWL010000004">
    <property type="protein sequence ID" value="KAK6751159.1"/>
    <property type="molecule type" value="Genomic_DNA"/>
</dbReference>
<keyword evidence="1" id="KW-1133">Transmembrane helix</keyword>
<keyword evidence="1" id="KW-0812">Transmembrane</keyword>
<comment type="caution">
    <text evidence="3">The sequence shown here is derived from an EMBL/GenBank/DDBJ whole genome shotgun (WGS) entry which is preliminary data.</text>
</comment>